<accession>A0A7C5Z977</accession>
<proteinExistence type="inferred from homology"/>
<dbReference type="GO" id="GO:0006935">
    <property type="term" value="P:chemotaxis"/>
    <property type="evidence" value="ECO:0007669"/>
    <property type="project" value="UniProtKB-UniRule"/>
</dbReference>
<dbReference type="PANTHER" id="PTHR35147">
    <property type="entry name" value="CHEMORECEPTOR GLUTAMINE DEAMIDASE CHED-RELATED"/>
    <property type="match status" value="1"/>
</dbReference>
<sequence>MMEIIKVGMADLNVTTYPNALTTLGLGSCVGVCIYDTKTKTIGMIHIMLPYSWGVKNNTNPAKFADTGIPLLIEKMEELGVARKNVVAKLAGGAQMFEVTRSEFMNIGKRNVEAAKKVLQDLGISIVAEDTGGNYGRTIIFYSEDGRLEIKTIGKGTKTI</sequence>
<dbReference type="PANTHER" id="PTHR35147:SF1">
    <property type="entry name" value="CHEMORECEPTOR GLUTAMINE DEAMIDASE CHED-RELATED"/>
    <property type="match status" value="1"/>
</dbReference>
<protein>
    <recommendedName>
        <fullName evidence="3">Probable chemoreceptor glutamine deamidase CheD</fullName>
        <ecNumber evidence="3">3.5.1.44</ecNumber>
    </recommendedName>
</protein>
<dbReference type="PROSITE" id="PS51257">
    <property type="entry name" value="PROKAR_LIPOPROTEIN"/>
    <property type="match status" value="1"/>
</dbReference>
<dbReference type="AlphaFoldDB" id="A0A7C5Z977"/>
<dbReference type="CDD" id="cd16352">
    <property type="entry name" value="CheD"/>
    <property type="match status" value="1"/>
</dbReference>
<keyword evidence="1 3" id="KW-0145">Chemotaxis</keyword>
<keyword evidence="2 3" id="KW-0378">Hydrolase</keyword>
<evidence type="ECO:0000313" key="4">
    <source>
        <dbReference type="EMBL" id="HHS02378.1"/>
    </source>
</evidence>
<dbReference type="InterPro" id="IPR038592">
    <property type="entry name" value="CheD-like_sf"/>
</dbReference>
<dbReference type="Gene3D" id="3.30.1330.200">
    <property type="match status" value="1"/>
</dbReference>
<comment type="similarity">
    <text evidence="3">Belongs to the CheD family.</text>
</comment>
<evidence type="ECO:0000256" key="1">
    <source>
        <dbReference type="ARBA" id="ARBA00022500"/>
    </source>
</evidence>
<gene>
    <name evidence="3" type="primary">cheD</name>
    <name evidence="4" type="ORF">ENL71_07805</name>
</gene>
<dbReference type="GO" id="GO:0050568">
    <property type="term" value="F:protein-glutamine glutaminase activity"/>
    <property type="evidence" value="ECO:0007669"/>
    <property type="project" value="UniProtKB-UniRule"/>
</dbReference>
<comment type="catalytic activity">
    <reaction evidence="3">
        <text>L-glutaminyl-[protein] + H2O = L-glutamyl-[protein] + NH4(+)</text>
        <dbReference type="Rhea" id="RHEA:16441"/>
        <dbReference type="Rhea" id="RHEA-COMP:10207"/>
        <dbReference type="Rhea" id="RHEA-COMP:10208"/>
        <dbReference type="ChEBI" id="CHEBI:15377"/>
        <dbReference type="ChEBI" id="CHEBI:28938"/>
        <dbReference type="ChEBI" id="CHEBI:29973"/>
        <dbReference type="ChEBI" id="CHEBI:30011"/>
        <dbReference type="EC" id="3.5.1.44"/>
    </reaction>
</comment>
<comment type="function">
    <text evidence="3">Probably deamidates glutamine residues to glutamate on methyl-accepting chemotaxis receptors (MCPs), playing an important role in chemotaxis.</text>
</comment>
<evidence type="ECO:0000256" key="2">
    <source>
        <dbReference type="ARBA" id="ARBA00022801"/>
    </source>
</evidence>
<dbReference type="EC" id="3.5.1.44" evidence="3"/>
<organism evidence="4">
    <name type="scientific">Caldicellulosiruptor owensensis</name>
    <dbReference type="NCBI Taxonomy" id="55205"/>
    <lineage>
        <taxon>Bacteria</taxon>
        <taxon>Bacillati</taxon>
        <taxon>Bacillota</taxon>
        <taxon>Bacillota incertae sedis</taxon>
        <taxon>Caldicellulosiruptorales</taxon>
        <taxon>Caldicellulosiruptoraceae</taxon>
        <taxon>Caldicellulosiruptor</taxon>
    </lineage>
</organism>
<comment type="caution">
    <text evidence="4">The sequence shown here is derived from an EMBL/GenBank/DDBJ whole genome shotgun (WGS) entry which is preliminary data.</text>
</comment>
<evidence type="ECO:0000256" key="3">
    <source>
        <dbReference type="HAMAP-Rule" id="MF_01440"/>
    </source>
</evidence>
<dbReference type="SUPFAM" id="SSF64438">
    <property type="entry name" value="CNF1/YfiH-like putative cysteine hydrolases"/>
    <property type="match status" value="1"/>
</dbReference>
<name>A0A7C5Z977_9FIRM</name>
<dbReference type="Pfam" id="PF03975">
    <property type="entry name" value="CheD"/>
    <property type="match status" value="1"/>
</dbReference>
<reference evidence="4" key="1">
    <citation type="journal article" date="2020" name="mSystems">
        <title>Genome- and Community-Level Interaction Insights into Carbon Utilization and Element Cycling Functions of Hydrothermarchaeota in Hydrothermal Sediment.</title>
        <authorList>
            <person name="Zhou Z."/>
            <person name="Liu Y."/>
            <person name="Xu W."/>
            <person name="Pan J."/>
            <person name="Luo Z.H."/>
            <person name="Li M."/>
        </authorList>
    </citation>
    <scope>NUCLEOTIDE SEQUENCE [LARGE SCALE GENOMIC DNA]</scope>
    <source>
        <strain evidence="4">SpSt-102</strain>
    </source>
</reference>
<dbReference type="InterPro" id="IPR005659">
    <property type="entry name" value="Chemorcpt_Glu_NH3ase_CheD"/>
</dbReference>
<dbReference type="EMBL" id="DRUZ01000096">
    <property type="protein sequence ID" value="HHS02378.1"/>
    <property type="molecule type" value="Genomic_DNA"/>
</dbReference>
<dbReference type="HAMAP" id="MF_01440">
    <property type="entry name" value="CheD"/>
    <property type="match status" value="1"/>
</dbReference>
<dbReference type="InterPro" id="IPR011324">
    <property type="entry name" value="Cytotoxic_necrot_fac-like_cat"/>
</dbReference>